<organism evidence="1">
    <name type="scientific">Trypanosoma vivax (strain Y486)</name>
    <dbReference type="NCBI Taxonomy" id="1055687"/>
    <lineage>
        <taxon>Eukaryota</taxon>
        <taxon>Discoba</taxon>
        <taxon>Euglenozoa</taxon>
        <taxon>Kinetoplastea</taxon>
        <taxon>Metakinetoplastina</taxon>
        <taxon>Trypanosomatida</taxon>
        <taxon>Trypanosomatidae</taxon>
        <taxon>Trypanosoma</taxon>
        <taxon>Duttonella</taxon>
    </lineage>
</organism>
<dbReference type="AlphaFoldDB" id="G0TSI6"/>
<proteinExistence type="predicted"/>
<dbReference type="VEuPathDB" id="TriTrypDB:TvY486_0301050"/>
<reference evidence="1" key="1">
    <citation type="journal article" date="2012" name="Proc. Natl. Acad. Sci. U.S.A.">
        <title>Antigenic diversity is generated by distinct evolutionary mechanisms in African trypanosome species.</title>
        <authorList>
            <person name="Jackson A.P."/>
            <person name="Berry A."/>
            <person name="Aslett M."/>
            <person name="Allison H.C."/>
            <person name="Burton P."/>
            <person name="Vavrova-Anderson J."/>
            <person name="Brown R."/>
            <person name="Browne H."/>
            <person name="Corton N."/>
            <person name="Hauser H."/>
            <person name="Gamble J."/>
            <person name="Gilderthorp R."/>
            <person name="Marcello L."/>
            <person name="McQuillan J."/>
            <person name="Otto T.D."/>
            <person name="Quail M.A."/>
            <person name="Sanders M.J."/>
            <person name="van Tonder A."/>
            <person name="Ginger M.L."/>
            <person name="Field M.C."/>
            <person name="Barry J.D."/>
            <person name="Hertz-Fowler C."/>
            <person name="Berriman M."/>
        </authorList>
    </citation>
    <scope>NUCLEOTIDE SEQUENCE</scope>
    <source>
        <strain evidence="1">Y486</strain>
    </source>
</reference>
<accession>G0TSI6</accession>
<sequence length="692" mass="77887">MAKGKKKGPVNVFARLAKYQDAVSLPQEPVEESSAELGDTELTIIPPIPFVEVQLNLQFRCSVPIIEGDVLQVSLPGFKGKASVFTPQNFGDQGTVTSPQFLGYWSGEGMKREKKAPPKHTLLLKCIRRIELHQLVVLTIPPSVGLTSPNKLAANSSKIKIGGTVVHSLGGKLLKQVILSTTEIRKRPVEEEISDYRGFLTDIDQKGGLKEIEQHIAEELSVEELDNLWEAAHDRCPYPLGLQWHIAISAFHEYENSGPILKAIMEKAIECIKSHDNLCLQREIATNLGVKIGAVVAFQDMLYTLYGAMYPYLLSSVLLAVRLFTMEPIDIARTFLCEPPQLSVAQEIYSCFRIEDIDGLHRWGYTIAALLLITDNNEYITDNSLEFPDPPVLYFGLKELPQEELRLIREMEEGSSCIFPCFTTARPDVSWEDEEAFAVPDNAVLFEMHNVSEALEICDLSMYPYDAEWLLPLCSSFSVVSVKVYDDRNSLTHVVLESHGCLHGSAPNDLIPEEDKKVAKVVSKKLRLELKKMDYLVRYVANHTYLNVRLNERLRLSPQTLVRAQYVDHYFEIKRHSQALRSSALSQAKMTVEDGSVNWQVCTNPAQVTDPVEGVVKHAAWESMPRKFALLAEQSFLSRTRVKKVFELNGIVLNFTNYTCDYGGKGPRSMRRIVKKRVSHEAPLPALSEIIK</sequence>
<name>G0TSI6_TRYVY</name>
<protein>
    <submittedName>
        <fullName evidence="1">Uncharacterized protein</fullName>
    </submittedName>
</protein>
<evidence type="ECO:0000313" key="1">
    <source>
        <dbReference type="EMBL" id="CCC46913.1"/>
    </source>
</evidence>
<dbReference type="EMBL" id="HE573019">
    <property type="protein sequence ID" value="CCC46913.1"/>
    <property type="molecule type" value="Genomic_DNA"/>
</dbReference>
<gene>
    <name evidence="1" type="ORF">TVY486_0301050</name>
</gene>
<dbReference type="SUPFAM" id="SSF56399">
    <property type="entry name" value="ADP-ribosylation"/>
    <property type="match status" value="1"/>
</dbReference>